<dbReference type="Proteomes" id="UP001460888">
    <property type="component" value="Unassembled WGS sequence"/>
</dbReference>
<accession>A0ABV2AYF3</accession>
<name>A0ABV2AYF3_9GAMM</name>
<dbReference type="RefSeq" id="WP_353109871.1">
    <property type="nucleotide sequence ID" value="NZ_APND01000001.1"/>
</dbReference>
<dbReference type="InterPro" id="IPR000073">
    <property type="entry name" value="AB_hydrolase_1"/>
</dbReference>
<comment type="caution">
    <text evidence="2">The sequence shown here is derived from an EMBL/GenBank/DDBJ whole genome shotgun (WGS) entry which is preliminary data.</text>
</comment>
<evidence type="ECO:0000259" key="1">
    <source>
        <dbReference type="Pfam" id="PF12697"/>
    </source>
</evidence>
<keyword evidence="3" id="KW-1185">Reference proteome</keyword>
<reference evidence="2 3" key="1">
    <citation type="submission" date="2013-03" db="EMBL/GenBank/DDBJ databases">
        <title>Salinisphaera dokdonensis CL-ES53 Genome Sequencing.</title>
        <authorList>
            <person name="Li C."/>
            <person name="Lai Q."/>
            <person name="Shao Z."/>
        </authorList>
    </citation>
    <scope>NUCLEOTIDE SEQUENCE [LARGE SCALE GENOMIC DNA]</scope>
    <source>
        <strain evidence="2 3">CL-ES53</strain>
    </source>
</reference>
<sequence>MADSELSVQNEVVEATDGGCCRITVAEAAGVATHAPVVMLPGMFTGRRFWLSERGIGLAAFLARRGYPAIVVQRRGLSDSPDCDARAGLEEHLAYDLPAVQAVVTQRFGASAFWIGHSFGGVMAARAAATQLDASRIAGLVLFASQYEVGKRMLDWPGQLLTRGLARAIGSFPARAAGLGPENEPIAAMHDATEWVARGRRDPALRESLAAITAPVLAISGAGDRVDPSRGCERFVSHFSSADKTFVTAGRASGYSVDFDHPGIVISKFAQAEIWPRVAEWLDKRAGAD</sequence>
<dbReference type="SUPFAM" id="SSF53474">
    <property type="entry name" value="alpha/beta-Hydrolases"/>
    <property type="match status" value="1"/>
</dbReference>
<dbReference type="Pfam" id="PF12697">
    <property type="entry name" value="Abhydrolase_6"/>
    <property type="match status" value="1"/>
</dbReference>
<protein>
    <recommendedName>
        <fullName evidence="1">AB hydrolase-1 domain-containing protein</fullName>
    </recommendedName>
</protein>
<dbReference type="InterPro" id="IPR029058">
    <property type="entry name" value="AB_hydrolase_fold"/>
</dbReference>
<gene>
    <name evidence="2" type="ORF">SADO_05385</name>
</gene>
<dbReference type="Gene3D" id="3.40.50.1820">
    <property type="entry name" value="alpha/beta hydrolase"/>
    <property type="match status" value="1"/>
</dbReference>
<evidence type="ECO:0000313" key="2">
    <source>
        <dbReference type="EMBL" id="MES1928666.1"/>
    </source>
</evidence>
<feature type="domain" description="AB hydrolase-1" evidence="1">
    <location>
        <begin position="37"/>
        <end position="228"/>
    </location>
</feature>
<evidence type="ECO:0000313" key="3">
    <source>
        <dbReference type="Proteomes" id="UP001460888"/>
    </source>
</evidence>
<proteinExistence type="predicted"/>
<dbReference type="EMBL" id="APND01000001">
    <property type="protein sequence ID" value="MES1928666.1"/>
    <property type="molecule type" value="Genomic_DNA"/>
</dbReference>
<organism evidence="2 3">
    <name type="scientific">Salinisphaera dokdonensis CL-ES53</name>
    <dbReference type="NCBI Taxonomy" id="1304272"/>
    <lineage>
        <taxon>Bacteria</taxon>
        <taxon>Pseudomonadati</taxon>
        <taxon>Pseudomonadota</taxon>
        <taxon>Gammaproteobacteria</taxon>
        <taxon>Salinisphaerales</taxon>
        <taxon>Salinisphaeraceae</taxon>
        <taxon>Salinisphaera</taxon>
    </lineage>
</organism>